<accession>I0GWM4</accession>
<dbReference type="HOGENOM" id="CLU_1089466_0_0_9"/>
<proteinExistence type="predicted"/>
<organism evidence="1 2">
    <name type="scientific">Selenomonas ruminantium subsp. lactilytica (strain NBRC 103574 / TAM6421)</name>
    <dbReference type="NCBI Taxonomy" id="927704"/>
    <lineage>
        <taxon>Bacteria</taxon>
        <taxon>Bacillati</taxon>
        <taxon>Bacillota</taxon>
        <taxon>Negativicutes</taxon>
        <taxon>Selenomonadales</taxon>
        <taxon>Selenomonadaceae</taxon>
        <taxon>Selenomonas</taxon>
    </lineage>
</organism>
<dbReference type="Proteomes" id="UP000007887">
    <property type="component" value="Plasmid pSRC3"/>
</dbReference>
<name>I0GWM4_SELRL</name>
<dbReference type="AlphaFoldDB" id="I0GWM4"/>
<keyword evidence="1" id="KW-0614">Plasmid</keyword>
<dbReference type="EMBL" id="AP012300">
    <property type="protein sequence ID" value="BAL85161.1"/>
    <property type="molecule type" value="Genomic_DNA"/>
</dbReference>
<gene>
    <name evidence="1" type="ordered locus">SELR_pSRC300880</name>
</gene>
<dbReference type="RefSeq" id="WP_014426179.1">
    <property type="nucleotide sequence ID" value="NC_017073.1"/>
</dbReference>
<dbReference type="PATRIC" id="fig|927704.6.peg.3402"/>
<evidence type="ECO:0008006" key="3">
    <source>
        <dbReference type="Google" id="ProtNLM"/>
    </source>
</evidence>
<protein>
    <recommendedName>
        <fullName evidence="3">DUF3310 domain-containing protein</fullName>
    </recommendedName>
</protein>
<dbReference type="OrthoDB" id="1684418at2"/>
<evidence type="ECO:0000313" key="1">
    <source>
        <dbReference type="EMBL" id="BAL85161.1"/>
    </source>
</evidence>
<geneLocation type="plasmid" evidence="1 2">
    <name>pSRC3</name>
</geneLocation>
<reference evidence="1 2" key="1">
    <citation type="submission" date="2011-10" db="EMBL/GenBank/DDBJ databases">
        <title>Whole genome sequence of Selenomonas ruminantium subsp. lactilytica TAM6421.</title>
        <authorList>
            <person name="Oguchi A."/>
            <person name="Ankai A."/>
            <person name="Kaneko J."/>
            <person name="Yamada-Narita S."/>
            <person name="Fukui S."/>
            <person name="Takahashi M."/>
            <person name="Onodera T."/>
            <person name="Kojima S."/>
            <person name="Fushimi T."/>
            <person name="Abe N."/>
            <person name="Kamio Y."/>
            <person name="Yamazaki S."/>
            <person name="Fujita N."/>
        </authorList>
    </citation>
    <scope>NUCLEOTIDE SEQUENCE [LARGE SCALE GENOMIC DNA]</scope>
    <source>
        <strain evidence="2">NBRC 103574 / TAM6421</strain>
        <plasmid evidence="1 2">pSRC3</plasmid>
    </source>
</reference>
<dbReference type="KEGG" id="sri:SELR_pSRC300880"/>
<sequence length="255" mass="29234">MRFKKGDYVRIRSWEEMKKEYGVGEDGEVDIPQCSFTEGMKDYCGEIREVSVADDRDDTYQMKGIDFYWFPEDSLVPAKKQRELRKGDKVLVRSWDSMKEEFGTDDDGDIDTVPCFATSMRRYCGEEMTVSDAGISFVNLEGASGYCFSPKHVTLIEPSENTGLASDQEHYKASAMQPLEVMQTFFTPEQFKGFLLGNFVKYTMRAMHKGQAESDHDKAKQYLYWYSLVKNDADYRISPETDVPDDDFTGEGAFA</sequence>
<dbReference type="InterPro" id="IPR021739">
    <property type="entry name" value="SaV-like"/>
</dbReference>
<evidence type="ECO:0000313" key="2">
    <source>
        <dbReference type="Proteomes" id="UP000007887"/>
    </source>
</evidence>
<dbReference type="Pfam" id="PF11753">
    <property type="entry name" value="DUF3310"/>
    <property type="match status" value="1"/>
</dbReference>